<dbReference type="Proteomes" id="UP000272051">
    <property type="component" value="Unassembled WGS sequence"/>
</dbReference>
<keyword evidence="9 16" id="KW-0067">ATP-binding</keyword>
<evidence type="ECO:0000256" key="8">
    <source>
        <dbReference type="ARBA" id="ARBA00022833"/>
    </source>
</evidence>
<dbReference type="SMART" id="SM00436">
    <property type="entry name" value="TOP1Bc"/>
    <property type="match status" value="1"/>
</dbReference>
<keyword evidence="6 16" id="KW-0547">Nucleotide-binding</keyword>
<evidence type="ECO:0000259" key="18">
    <source>
        <dbReference type="PROSITE" id="PS50880"/>
    </source>
</evidence>
<dbReference type="InterPro" id="IPR003601">
    <property type="entry name" value="Topo_IA_2"/>
</dbReference>
<reference evidence="22 23" key="1">
    <citation type="submission" date="2018-06" db="EMBL/GenBank/DDBJ databases">
        <title>Extensive metabolic versatility and redundancy in microbially diverse, dynamic hydrothermal sediments.</title>
        <authorList>
            <person name="Dombrowski N."/>
            <person name="Teske A."/>
            <person name="Baker B.J."/>
        </authorList>
    </citation>
    <scope>NUCLEOTIDE SEQUENCE [LARGE SCALE GENOMIC DNA]</scope>
    <source>
        <strain evidence="22">B34_G17</strain>
    </source>
</reference>
<evidence type="ECO:0000256" key="15">
    <source>
        <dbReference type="ARBA" id="ARBA00049360"/>
    </source>
</evidence>
<dbReference type="InterPro" id="IPR013497">
    <property type="entry name" value="Topo_IA_cen"/>
</dbReference>
<comment type="similarity">
    <text evidence="14 16">In the N-terminal section; belongs to the DEAD box helicase family. DDVD subfamily.</text>
</comment>
<keyword evidence="13 16" id="KW-0413">Isomerase</keyword>
<dbReference type="InterPro" id="IPR013826">
    <property type="entry name" value="Topo_IA_cen_sub3"/>
</dbReference>
<dbReference type="InterPro" id="IPR040569">
    <property type="entry name" value="Znf_Rg"/>
</dbReference>
<comment type="function">
    <text evidence="16">Modifies the topological state of DNA by introducing positive supercoils in an ATP-dependent process, increasing the linking number in steps of +1. Binds to single-stranded DNA, transiently cleaves and then rejoins the ends, introducing a positive supercoil in the process. The scissile phosphodiester is attacked by the catalytic tyrosine of the enzyme, resulting in the formation of a DNA-(5'-phosphotyrosyl)-enzyme intermediate. Probably involved in rewinding DNA strands in regions of the chromosome that have opened up to allow replication, transcription, DNA repair and/or for DNA protection.</text>
</comment>
<dbReference type="InterPro" id="IPR005736">
    <property type="entry name" value="Reverse_gyrase"/>
</dbReference>
<comment type="miscellaneous">
    <text evidence="16">This enzyme is the only unique feature of hyperthermophilic bacteria/archaea known and seems to be essential for adaptation to life at high temperatures. It may play a role in stabilization of DNA at high temperatures.</text>
</comment>
<comment type="caution">
    <text evidence="22">The sequence shown here is derived from an EMBL/GenBank/DDBJ whole genome shotgun (WGS) entry which is preliminary data.</text>
</comment>
<comment type="subunit">
    <text evidence="3 16">Monomer.</text>
</comment>
<dbReference type="Pfam" id="PF01751">
    <property type="entry name" value="Toprim"/>
    <property type="match status" value="1"/>
</dbReference>
<dbReference type="SMART" id="SM00437">
    <property type="entry name" value="TOP1Ac"/>
    <property type="match status" value="1"/>
</dbReference>
<dbReference type="PANTHER" id="PTHR43505:SF1">
    <property type="entry name" value="REVERSE GYRASE"/>
    <property type="match status" value="1"/>
</dbReference>
<dbReference type="GO" id="GO:0016887">
    <property type="term" value="F:ATP hydrolysis activity"/>
    <property type="evidence" value="ECO:0007669"/>
    <property type="project" value="RHEA"/>
</dbReference>
<dbReference type="InterPro" id="IPR034142">
    <property type="entry name" value="TOPRIM_RevGyr"/>
</dbReference>
<dbReference type="Gene3D" id="3.40.50.300">
    <property type="entry name" value="P-loop containing nucleotide triphosphate hydrolases"/>
    <property type="match status" value="3"/>
</dbReference>
<proteinExistence type="inferred from homology"/>
<dbReference type="PRINTS" id="PR00417">
    <property type="entry name" value="PRTPISMRASEI"/>
</dbReference>
<dbReference type="CDD" id="cd18798">
    <property type="entry name" value="SF2_C_reverse_gyrase"/>
    <property type="match status" value="1"/>
</dbReference>
<dbReference type="Pfam" id="PF01131">
    <property type="entry name" value="Topoisom_bac"/>
    <property type="match status" value="1"/>
</dbReference>
<dbReference type="Gene3D" id="2.60.510.20">
    <property type="match status" value="1"/>
</dbReference>
<dbReference type="GO" id="GO:0003677">
    <property type="term" value="F:DNA binding"/>
    <property type="evidence" value="ECO:0007669"/>
    <property type="project" value="UniProtKB-UniRule"/>
</dbReference>
<dbReference type="GO" id="GO:0160097">
    <property type="term" value="F:reverse gyrase activity"/>
    <property type="evidence" value="ECO:0007669"/>
    <property type="project" value="UniProtKB-UniRule"/>
</dbReference>
<feature type="region of interest" description="Topoisomerase I" evidence="16">
    <location>
        <begin position="629"/>
        <end position="1233"/>
    </location>
</feature>
<dbReference type="InterPro" id="IPR013824">
    <property type="entry name" value="Topo_IA_cen_sub1"/>
</dbReference>
<evidence type="ECO:0000256" key="13">
    <source>
        <dbReference type="ARBA" id="ARBA00023235"/>
    </source>
</evidence>
<evidence type="ECO:0000256" key="5">
    <source>
        <dbReference type="ARBA" id="ARBA00022723"/>
    </source>
</evidence>
<dbReference type="PROSITE" id="PS52037">
    <property type="entry name" value="ZF_RG_C"/>
    <property type="match status" value="1"/>
</dbReference>
<keyword evidence="4 16" id="KW-0963">Cytoplasm</keyword>
<evidence type="ECO:0000256" key="10">
    <source>
        <dbReference type="ARBA" id="ARBA00022842"/>
    </source>
</evidence>
<dbReference type="Pfam" id="PF17915">
    <property type="entry name" value="zf_Rg"/>
    <property type="match status" value="1"/>
</dbReference>
<evidence type="ECO:0000313" key="23">
    <source>
        <dbReference type="Proteomes" id="UP000272051"/>
    </source>
</evidence>
<evidence type="ECO:0000259" key="21">
    <source>
        <dbReference type="PROSITE" id="PS52039"/>
    </source>
</evidence>
<dbReference type="CDD" id="cd17924">
    <property type="entry name" value="DDXDc_reverse_gyrase"/>
    <property type="match status" value="1"/>
</dbReference>
<feature type="binding site" evidence="16">
    <location>
        <position position="95"/>
    </location>
    <ligand>
        <name>ATP</name>
        <dbReference type="ChEBI" id="CHEBI:30616"/>
    </ligand>
</feature>
<evidence type="ECO:0000256" key="2">
    <source>
        <dbReference type="ARBA" id="ARBA00004496"/>
    </source>
</evidence>
<dbReference type="SMART" id="SM00493">
    <property type="entry name" value="TOPRIM"/>
    <property type="match status" value="1"/>
</dbReference>
<dbReference type="Gene3D" id="1.10.460.10">
    <property type="entry name" value="Topoisomerase I, domain 2"/>
    <property type="match status" value="1"/>
</dbReference>
<dbReference type="EC" id="5.6.2.-" evidence="16"/>
<dbReference type="InterPro" id="IPR014001">
    <property type="entry name" value="Helicase_ATP-bd"/>
</dbReference>
<gene>
    <name evidence="16 22" type="primary">rgy</name>
    <name evidence="22" type="ORF">DRJ33_04860</name>
</gene>
<dbReference type="InterPro" id="IPR023405">
    <property type="entry name" value="Topo_IA_core_domain"/>
</dbReference>
<evidence type="ECO:0000256" key="11">
    <source>
        <dbReference type="ARBA" id="ARBA00023029"/>
    </source>
</evidence>
<evidence type="ECO:0000256" key="12">
    <source>
        <dbReference type="ARBA" id="ARBA00023125"/>
    </source>
</evidence>
<dbReference type="GO" id="GO:0008094">
    <property type="term" value="F:ATP-dependent activity, acting on DNA"/>
    <property type="evidence" value="ECO:0007669"/>
    <property type="project" value="UniProtKB-UniRule"/>
</dbReference>
<keyword evidence="8 16" id="KW-0862">Zinc</keyword>
<comment type="cofactor">
    <cofactor evidence="1">
        <name>Mg(2+)</name>
        <dbReference type="ChEBI" id="CHEBI:18420"/>
    </cofactor>
</comment>
<dbReference type="PROSITE" id="PS51192">
    <property type="entry name" value="HELICASE_ATP_BIND_1"/>
    <property type="match status" value="1"/>
</dbReference>
<evidence type="ECO:0000256" key="6">
    <source>
        <dbReference type="ARBA" id="ARBA00022741"/>
    </source>
</evidence>
<dbReference type="SMART" id="SM00487">
    <property type="entry name" value="DEXDc"/>
    <property type="match status" value="1"/>
</dbReference>
<keyword evidence="16" id="KW-0378">Hydrolase</keyword>
<dbReference type="PROSITE" id="PS52039">
    <property type="entry name" value="TOPO_IA_2"/>
    <property type="match status" value="1"/>
</dbReference>
<feature type="active site" description="O-(5'-phospho-DNA)-tyrosine intermediate" evidence="16">
    <location>
        <position position="970"/>
    </location>
</feature>
<dbReference type="InterPro" id="IPR011545">
    <property type="entry name" value="DEAD/DEAH_box_helicase_dom"/>
</dbReference>
<dbReference type="AlphaFoldDB" id="A0A497EX52"/>
<comment type="function">
    <text evidence="17">Modifies the topological state of DNA by introducing positive supercoils in an ATP-dependent process, increasing the linking number in steps of +1. Binds to single-stranded DNA, transiently cleaves and then rejoins the ends, introducing a positive supercoil in the process. The scissile phosphodiester is attacked by the catalytic tyrosine of the enzyme, resulting in the formation of a DNA-(5'-phosphotyrosyl)-enzyme intermediate. Involved in rewinding DNA strands in regions of the chromosome that have opened up to allow replication, transcription, DNA repair and/or for DNA protection.</text>
</comment>
<comment type="cofactor">
    <cofactor evidence="16">
        <name>Zn(2+)</name>
        <dbReference type="ChEBI" id="CHEBI:29105"/>
    </cofactor>
    <text evidence="16">Binds 1 or 2 zinc ions per subunit.</text>
</comment>
<comment type="similarity">
    <text evidence="16">In the C-terminal section; belongs to the type IA topoisomerase family.</text>
</comment>
<evidence type="ECO:0000313" key="22">
    <source>
        <dbReference type="EMBL" id="RLE51953.1"/>
    </source>
</evidence>
<dbReference type="PROSITE" id="PS50880">
    <property type="entry name" value="TOPRIM"/>
    <property type="match status" value="1"/>
</dbReference>
<feature type="domain" description="Topo IA-type catalytic" evidence="21">
    <location>
        <begin position="822"/>
        <end position="1224"/>
    </location>
</feature>
<dbReference type="SUPFAM" id="SSF52540">
    <property type="entry name" value="P-loop containing nucleoside triphosphate hydrolases"/>
    <property type="match status" value="2"/>
</dbReference>
<organism evidence="22 23">
    <name type="scientific">Thermoproteota archaeon</name>
    <dbReference type="NCBI Taxonomy" id="2056631"/>
    <lineage>
        <taxon>Archaea</taxon>
        <taxon>Thermoproteota</taxon>
    </lineage>
</organism>
<evidence type="ECO:0000256" key="9">
    <source>
        <dbReference type="ARBA" id="ARBA00022840"/>
    </source>
</evidence>
<dbReference type="GO" id="GO:0008270">
    <property type="term" value="F:zinc ion binding"/>
    <property type="evidence" value="ECO:0007669"/>
    <property type="project" value="UniProtKB-UniRule"/>
</dbReference>
<name>A0A497EX52_9CREN</name>
<evidence type="ECO:0000256" key="7">
    <source>
        <dbReference type="ARBA" id="ARBA00022771"/>
    </source>
</evidence>
<comment type="domain">
    <text evidence="16">Introduction of positive supercoils requires the cooperation of both domains. The helicase-like domain probably does not directly unwind DNA, but more likely acts by driving ATP-dependent conformational changes within the whole enzyme. A beta hairpin in the 'latch' region of the N-terminal domain plays a regulatory role in the enzyme, repressing topoisomerase activity in the absence of ATP and preventing the enzyme from acting as an ATP-independent relaxing enzyme; it also helps to coordinate nucleotide hydrolysis by the ATPase domain with the supercoiling activity of the topoisomerase domain.</text>
</comment>
<dbReference type="HAMAP" id="MF_01125">
    <property type="entry name" value="Reverse_gyrase"/>
    <property type="match status" value="1"/>
</dbReference>
<evidence type="ECO:0000259" key="20">
    <source>
        <dbReference type="PROSITE" id="PS52036"/>
    </source>
</evidence>
<dbReference type="SUPFAM" id="SSF56712">
    <property type="entry name" value="Prokaryotic type I DNA topoisomerase"/>
    <property type="match status" value="1"/>
</dbReference>
<keyword evidence="12 16" id="KW-0238">DNA-binding</keyword>
<evidence type="ECO:0000256" key="4">
    <source>
        <dbReference type="ARBA" id="ARBA00022490"/>
    </source>
</evidence>
<dbReference type="Gene3D" id="3.40.50.140">
    <property type="match status" value="1"/>
</dbReference>
<dbReference type="InterPro" id="IPR027417">
    <property type="entry name" value="P-loop_NTPase"/>
</dbReference>
<dbReference type="Gene3D" id="1.10.290.10">
    <property type="entry name" value="Topoisomerase I, domain 4"/>
    <property type="match status" value="1"/>
</dbReference>
<comment type="catalytic activity">
    <reaction evidence="15 16 17">
        <text>ATP + H2O = ADP + phosphate + H(+)</text>
        <dbReference type="Rhea" id="RHEA:13065"/>
        <dbReference type="ChEBI" id="CHEBI:15377"/>
        <dbReference type="ChEBI" id="CHEBI:15378"/>
        <dbReference type="ChEBI" id="CHEBI:30616"/>
        <dbReference type="ChEBI" id="CHEBI:43474"/>
        <dbReference type="ChEBI" id="CHEBI:456216"/>
    </reaction>
</comment>
<evidence type="ECO:0000256" key="16">
    <source>
        <dbReference type="HAMAP-Rule" id="MF_01125"/>
    </source>
</evidence>
<dbReference type="GO" id="GO:0006260">
    <property type="term" value="P:DNA replication"/>
    <property type="evidence" value="ECO:0007669"/>
    <property type="project" value="UniProtKB-UniRule"/>
</dbReference>
<comment type="subcellular location">
    <subcellularLocation>
        <location evidence="2 16">Cytoplasm</location>
    </subcellularLocation>
</comment>
<dbReference type="GO" id="GO:0005737">
    <property type="term" value="C:cytoplasm"/>
    <property type="evidence" value="ECO:0007669"/>
    <property type="project" value="UniProtKB-SubCell"/>
</dbReference>
<dbReference type="EMBL" id="QMQX01000076">
    <property type="protein sequence ID" value="RLE51953.1"/>
    <property type="molecule type" value="Genomic_DNA"/>
</dbReference>
<evidence type="ECO:0000256" key="3">
    <source>
        <dbReference type="ARBA" id="ARBA00011245"/>
    </source>
</evidence>
<evidence type="ECO:0000256" key="1">
    <source>
        <dbReference type="ARBA" id="ARBA00001946"/>
    </source>
</evidence>
<feature type="domain" description="Toprim" evidence="18">
    <location>
        <begin position="633"/>
        <end position="806"/>
    </location>
</feature>
<evidence type="ECO:0000256" key="17">
    <source>
        <dbReference type="RuleBase" id="RU004026"/>
    </source>
</evidence>
<feature type="domain" description="RG N-terminal-type" evidence="20">
    <location>
        <begin position="1"/>
        <end position="39"/>
    </location>
</feature>
<evidence type="ECO:0000256" key="14">
    <source>
        <dbReference type="ARBA" id="ARBA00043976"/>
    </source>
</evidence>
<feature type="domain" description="Helicase ATP-binding" evidence="19">
    <location>
        <begin position="99"/>
        <end position="261"/>
    </location>
</feature>
<keyword evidence="7 16" id="KW-0863">Zinc-finger</keyword>
<dbReference type="InterPro" id="IPR003602">
    <property type="entry name" value="Topo_IA_DNA-bd_dom"/>
</dbReference>
<dbReference type="Pfam" id="PF00270">
    <property type="entry name" value="DEAD"/>
    <property type="match status" value="1"/>
</dbReference>
<dbReference type="CDD" id="cd03361">
    <property type="entry name" value="TOPRIM_TopoIA_RevGyr"/>
    <property type="match status" value="1"/>
</dbReference>
<keyword evidence="11 16" id="KW-0799">Topoisomerase</keyword>
<dbReference type="NCBIfam" id="TIGR01054">
    <property type="entry name" value="rgy"/>
    <property type="match status" value="1"/>
</dbReference>
<sequence length="1233" mass="141194">MKAIFENACPNCGGPIDDERLMLAAPCRNCLDIPDEQLKQLMSSNLLDYRKKIVELLEQRGTLQKYAEVELFEREIADFKEMAKKALGVDLWDAQVNWACKALSGKSFAITAPTGLGKTTFGLLYALRMAMHGRKCYVMVPTSILVEQAKKKLDDYSVKIGVNVRILCYHAGIKGEEREAIWKAIESGDFDILVTTSQFLARYFEKLKGIRFDLAFVDDVDALLKASKNIERVLQLLGFTPKIIETALDVIKAKRWLTARAGKEEGSEVQLRIIREGQEEIERFKRENKVGMLIVSTATGKPRGLRVKLFRELLGFEVGSKAEQIRNVADLYVPQVADLKIMVAELVQRLGGGGLIYVPMDMGIDYAEHIAGYLRECGIRAEVFYSKEKKRLEDFVNGEIEVLVGVANYYGLLVRGIDLPQRIRYAIFAGVPRIRFSLAVEEASPMRVLQLLIELREVLEGDEKKKAEAMIARLSRDMDVLQVLIKRIEGLTSRQKLVLRRFEEAKEFVSSLLRRSDIRRKLEENPYVSIKEIEGKLYIVIPDAPTYIQASGRTSRVFAGGISKGISIVIVDDEKVFSGLVRKTKWMSEEIEWRKLSEVDLDELVKEVDKDRKLISDILAGKISAKTLELVKSALLIVESPNKAKTIASFFGRPAKRIINGIRTYEVSTGKYVLSIVASGGHVYDLVTPPPNEREEDKSAKELHGVLVEDNKFIPRYTSIKRCRKCGEQFTYPIDKHVCPKMGSKETIEIEDAAERIKSFKELAREVSLVLIGTDPDVEGEKIGWDVGVVLRPYAKEIKRIEFHEITRRAILKALEQPREIDEKMVEAQIVRRIEDRWIGFELSKRLWQYFNNNRLSAGRVQTPVLGWVIERAEEWNRSWRWVYIVTLENGVKIVLDNIPQDIDHNEFSRKIFNQGLVIENLEFSEEVINPPPPYTTDTMLRDASAKLRLSATETMKIAQDLFELGFITYHRTDSTRVSDAGMNVAKTYISEAFGEQLFKARSWMMEGAHECIRPTRPLNTSRLLELIREGVIRPIKRLTSDHIRLYDMIFTRFIASQMAPAKVVKQKFTARVDSFSKEVEGYVDVVEEGYTKVMPLRLTKRVKEGMVSVINVTPIRKPDVKLFTQGELVQLMKERGIGRPSTYAKIIDVLRRRGYIIESKYRKELLPTKIGRRVYDFLKKMFGDMVSEERTRIVEEKMDLIERGELDYQRVLSEFYEEIKQLPPEIEAMPMA</sequence>
<dbReference type="GO" id="GO:0005524">
    <property type="term" value="F:ATP binding"/>
    <property type="evidence" value="ECO:0007669"/>
    <property type="project" value="UniProtKB-UniRule"/>
</dbReference>
<evidence type="ECO:0000259" key="19">
    <source>
        <dbReference type="PROSITE" id="PS51192"/>
    </source>
</evidence>
<accession>A0A497EX52</accession>
<dbReference type="CDD" id="cd00186">
    <property type="entry name" value="TOP1Ac"/>
    <property type="match status" value="1"/>
</dbReference>
<keyword evidence="10" id="KW-0460">Magnesium</keyword>
<protein>
    <recommendedName>
        <fullName evidence="16 17">Reverse gyrase</fullName>
        <ecNumber evidence="16">5.6.2.-</ecNumber>
    </recommendedName>
</protein>
<dbReference type="PANTHER" id="PTHR43505">
    <property type="entry name" value="REVERSE GYRASE"/>
    <property type="match status" value="1"/>
</dbReference>
<dbReference type="PROSITE" id="PS52036">
    <property type="entry name" value="ZF_RG_N"/>
    <property type="match status" value="1"/>
</dbReference>
<dbReference type="GO" id="GO:0006265">
    <property type="term" value="P:DNA topological change"/>
    <property type="evidence" value="ECO:0007669"/>
    <property type="project" value="UniProtKB-UniRule"/>
</dbReference>
<keyword evidence="5 16" id="KW-0479">Metal-binding</keyword>
<dbReference type="InterPro" id="IPR006171">
    <property type="entry name" value="TOPRIM_dom"/>
</dbReference>